<dbReference type="EMBL" id="CAJNDS010002180">
    <property type="protein sequence ID" value="CAE7362128.1"/>
    <property type="molecule type" value="Genomic_DNA"/>
</dbReference>
<evidence type="ECO:0000313" key="4">
    <source>
        <dbReference type="EMBL" id="CAE7362128.1"/>
    </source>
</evidence>
<comment type="caution">
    <text evidence="4">The sequence shown here is derived from an EMBL/GenBank/DDBJ whole genome shotgun (WGS) entry which is preliminary data.</text>
</comment>
<keyword evidence="5" id="KW-1185">Reference proteome</keyword>
<keyword evidence="2" id="KW-0812">Transmembrane</keyword>
<evidence type="ECO:0008006" key="6">
    <source>
        <dbReference type="Google" id="ProtNLM"/>
    </source>
</evidence>
<dbReference type="AlphaFoldDB" id="A0A812PY64"/>
<reference evidence="4" key="1">
    <citation type="submission" date="2021-02" db="EMBL/GenBank/DDBJ databases">
        <authorList>
            <person name="Dougan E. K."/>
            <person name="Rhodes N."/>
            <person name="Thang M."/>
            <person name="Chan C."/>
        </authorList>
    </citation>
    <scope>NUCLEOTIDE SEQUENCE</scope>
</reference>
<organism evidence="4 5">
    <name type="scientific">Symbiodinium natans</name>
    <dbReference type="NCBI Taxonomy" id="878477"/>
    <lineage>
        <taxon>Eukaryota</taxon>
        <taxon>Sar</taxon>
        <taxon>Alveolata</taxon>
        <taxon>Dinophyceae</taxon>
        <taxon>Suessiales</taxon>
        <taxon>Symbiodiniaceae</taxon>
        <taxon>Symbiodinium</taxon>
    </lineage>
</organism>
<evidence type="ECO:0000313" key="5">
    <source>
        <dbReference type="Proteomes" id="UP000604046"/>
    </source>
</evidence>
<feature type="transmembrane region" description="Helical" evidence="2">
    <location>
        <begin position="434"/>
        <end position="452"/>
    </location>
</feature>
<protein>
    <recommendedName>
        <fullName evidence="6">Acyltransferase 3 domain-containing protein</fullName>
    </recommendedName>
</protein>
<feature type="transmembrane region" description="Helical" evidence="2">
    <location>
        <begin position="239"/>
        <end position="257"/>
    </location>
</feature>
<feature type="signal peptide" evidence="3">
    <location>
        <begin position="1"/>
        <end position="32"/>
    </location>
</feature>
<keyword evidence="2" id="KW-0472">Membrane</keyword>
<keyword evidence="3" id="KW-0732">Signal</keyword>
<gene>
    <name evidence="4" type="ORF">SNAT2548_LOCUS19517</name>
</gene>
<keyword evidence="2" id="KW-1133">Transmembrane helix</keyword>
<accession>A0A812PY64</accession>
<evidence type="ECO:0000256" key="1">
    <source>
        <dbReference type="SAM" id="MobiDB-lite"/>
    </source>
</evidence>
<feature type="compositionally biased region" description="Basic and acidic residues" evidence="1">
    <location>
        <begin position="517"/>
        <end position="568"/>
    </location>
</feature>
<feature type="transmembrane region" description="Helical" evidence="2">
    <location>
        <begin position="90"/>
        <end position="113"/>
    </location>
</feature>
<dbReference type="Proteomes" id="UP000604046">
    <property type="component" value="Unassembled WGS sequence"/>
</dbReference>
<feature type="chain" id="PRO_5032270235" description="Acyltransferase 3 domain-containing protein" evidence="3">
    <location>
        <begin position="33"/>
        <end position="568"/>
    </location>
</feature>
<sequence>MPLRNTTGMACSYMRMALGLAALSALAARADASPKVNASIASACWSEDRDVSGGIGLLSLRARKEAASSRTPSLPTPEVLYRWGTNHHNIVLLDTIIYVLGFAALHVLLQAYFKDTEPEHKDAKPRLDLLDNAKFWMMVLICLDPEHTRGGPMTHFFQFHTRAFAFISGWVTRNRRPDRYGVQSLGQQVASLLLFVVFFAPVAKYIEPVTGGRFPKSVTEYFAVIYHTLKYPFSHTGTHIWYAQALIFWQLCGFLLVSLQPTAKILLSCLGFVFFWLAPPIPFAVSTALVFLPFFFIGQAFPIERCVKALPELGPRSMCTGIALMTAIFFFEEQLPFIRDLLSVTNRGPDTLEPSELGFASVVQNLGKSTFMSLTSFVKVLVFLACLCPRSASWYTDLGKHSLYTYQLHQLVINAFGVGFIYKMHDLAEALPLWAYWLPYLLFCTLLNALLASKLVRWSPLSLILEPTWVNQLINQVIAADDSEKKMLEKTLSEKDAEIKRSKEEQASLQKKLMQAETEKQARARAEKEKEEQIKQQEEKIKALKKQTEELEELKREQDSPPHPSHTE</sequence>
<feature type="region of interest" description="Disordered" evidence="1">
    <location>
        <begin position="499"/>
        <end position="568"/>
    </location>
</feature>
<evidence type="ECO:0000256" key="3">
    <source>
        <dbReference type="SAM" id="SignalP"/>
    </source>
</evidence>
<dbReference type="PANTHER" id="PTHR37312">
    <property type="entry name" value="MEMBRANE-BOUND ACYLTRANSFERASE YKRP-RELATED"/>
    <property type="match status" value="1"/>
</dbReference>
<dbReference type="PANTHER" id="PTHR37312:SF1">
    <property type="entry name" value="MEMBRANE-BOUND ACYLTRANSFERASE YKRP-RELATED"/>
    <property type="match status" value="1"/>
</dbReference>
<dbReference type="InterPro" id="IPR052734">
    <property type="entry name" value="Nod_factor_acetyltransferase"/>
</dbReference>
<proteinExistence type="predicted"/>
<dbReference type="CDD" id="cd06503">
    <property type="entry name" value="ATP-synt_Fo_b"/>
    <property type="match status" value="1"/>
</dbReference>
<evidence type="ECO:0000256" key="2">
    <source>
        <dbReference type="SAM" id="Phobius"/>
    </source>
</evidence>
<feature type="transmembrane region" description="Helical" evidence="2">
    <location>
        <begin position="185"/>
        <end position="206"/>
    </location>
</feature>
<name>A0A812PY64_9DINO</name>